<proteinExistence type="predicted"/>
<keyword evidence="2" id="KW-1185">Reference proteome</keyword>
<comment type="caution">
    <text evidence="1">The sequence shown here is derived from an EMBL/GenBank/DDBJ whole genome shotgun (WGS) entry which is preliminary data.</text>
</comment>
<gene>
    <name evidence="1" type="ORF">QWZ18_17165</name>
</gene>
<protein>
    <submittedName>
        <fullName evidence="1">Uncharacterized protein</fullName>
    </submittedName>
</protein>
<dbReference type="RefSeq" id="WP_238285104.1">
    <property type="nucleotide sequence ID" value="NZ_BPQS01000002.1"/>
</dbReference>
<dbReference type="EMBL" id="JAUFPT010000058">
    <property type="protein sequence ID" value="MDN3572347.1"/>
    <property type="molecule type" value="Genomic_DNA"/>
</dbReference>
<accession>A0ABT8AR36</accession>
<dbReference type="Proteomes" id="UP001244297">
    <property type="component" value="Unassembled WGS sequence"/>
</dbReference>
<organism evidence="1 2">
    <name type="scientific">Methylobacterium longum</name>
    <dbReference type="NCBI Taxonomy" id="767694"/>
    <lineage>
        <taxon>Bacteria</taxon>
        <taxon>Pseudomonadati</taxon>
        <taxon>Pseudomonadota</taxon>
        <taxon>Alphaproteobacteria</taxon>
        <taxon>Hyphomicrobiales</taxon>
        <taxon>Methylobacteriaceae</taxon>
        <taxon>Methylobacterium</taxon>
    </lineage>
</organism>
<evidence type="ECO:0000313" key="1">
    <source>
        <dbReference type="EMBL" id="MDN3572347.1"/>
    </source>
</evidence>
<evidence type="ECO:0000313" key="2">
    <source>
        <dbReference type="Proteomes" id="UP001244297"/>
    </source>
</evidence>
<sequence length="105" mass="11828">MAALLKEMLRDVTRHVIEAEMRVTARTASLIILLKTGYDTVDLEHLLWDDMDALDGLRRHEWAIRDALTGADPAASAEQLLNLLDANLRLLLVGRQRLQDLKGRG</sequence>
<reference evidence="2" key="1">
    <citation type="journal article" date="2019" name="Int. J. Syst. Evol. Microbiol.">
        <title>The Global Catalogue of Microorganisms (GCM) 10K type strain sequencing project: providing services to taxonomists for standard genome sequencing and annotation.</title>
        <authorList>
            <consortium name="The Broad Institute Genomics Platform"/>
            <consortium name="The Broad Institute Genome Sequencing Center for Infectious Disease"/>
            <person name="Wu L."/>
            <person name="Ma J."/>
        </authorList>
    </citation>
    <scope>NUCLEOTIDE SEQUENCE [LARGE SCALE GENOMIC DNA]</scope>
    <source>
        <strain evidence="2">CECT 7806</strain>
    </source>
</reference>
<name>A0ABT8AR36_9HYPH</name>